<sequence length="3756" mass="423265">MRWKTLIFVFCVLGLSKADNSGNCKIDGIEDGQWTVTFTPTTIANDNKADFTIFSGAITGKLDDLSCKPNIDGKSNYVDFEAKDGKFIIKTAADIVKLDEETAQTTSPLDLNYVCSMTCDSGSSELRVAVKIADYNSHKPVFSQSSYKYTVSSPIMPNTDFTLNGDVIKASDLDFSNNGMTFTVDPPHFIITTTSDSTDSNKKTFVANIRAKSVVQLKDTTTTYTLTATDVGTNPGTLSQIASVIFTIDADNSLDIPSFVYQNSQTDYTFQYQSDKTLKPLSGPIKLNTQRTLTDENFELLGDMKGKFSYKYDASTKEITLSADEIKDPTDTLTVLTLNINNGQVTVSTPIIIYFTMNTVKFNEHIYTGSYDDAKNQVNLDKKITVTSTGKSDVTVTISGDLEKYFKAVKGTDAGTWSIEVTSPAPTVDELKKYEFLNLVLTATEDGETDTASLLVKLPSHVLQFSKILYEATYNNDNTVTMSDKIAFTTDVSSVDITVDTNYEKYFEISQEDKNYIIKSTTTALPDDILKQQTEIAIIITAKDSYQNTQQAVVKMTLPEINNEKGPKFSKSYYKSEYKQDQTDEYLDFTDPVSFENVDDITTVKIGLDAYSDNFEIVYDTTQKKWRVHIKVPLTSKDFDSLTEILVIMEVTETGVTKTGKSVLVIDLTTEVAPQFVDLYYAAEYKQSETNYIDFKTNVAFAKEIDPKNLQITLDTYTENFAVTYDTAQKKWRIQIKSPLDSKDFESLSEIVLTMEATESGVTKTGKSVLVIELITEVGPQFSKLYYAAEYKQNQKDYIDFIEDVTFTKEIDPNNLKVTLDTYTDNFAVTYDTAQKKWRIQIKSPLNSEDFDSLAEIVLTMEATETGVSKTGKSVLVIEIKKDETATAPQFTDLYYEAEYKQSQTDYIDFKTDVAFTEKIDPKNLKITLNTYTDNFGVTYDTNQNKWRIQIKSPLNSEDFNSLSEIILTMEAAESEVTKTGKSVLVVELKTDATEVGPQFKDLYYQSEYKQSQTDYIDFKTDVGFTENIDPKNLKIALDTYTDNFAVTYDTAQKKWRIQIKSPLDSKDFETLSEIVLTMEATESGVTKTGKSVLVIELKTDATEVGPQFKDLYYRSEYKQGSTDYIDFKTDVAFEEDVAAEKLKITLDTYTDNFAVIYDTAQKKWRIQIKSPLDSKDFESLSEIVLTMEATESGITQTGKSVLVIELKTDATEVGPQFKDLYYQSEYKQGQTDYIDFKTDVVFEGDIAAEKLKISLDTYTDNFAVTYDTAQKKWRIQIKSPLDSKDFKSLSEIVLTMEATESGVTKTGKSVLVIELKTDTTEMGPQFKDLYYQSEYKQGQTDYIDFKTDVAFEGDVAAEKLKITLDSYTDNFAVTYDTAQKKWRIQIKSPLDSKDFDSLSEIVLTMEAIETGVTKTGKSVLVIELKTDATEVGPQFKDLYYQSEYKQGQTDYIEFKTDVAFVETIDPKNLKVSLDTYTDNFAVIYDTTQKKWRIQIKSPLDSKDFKTLSEIVLTMEATETGVTKTGKSVLVIELKTDTTEVGPQFKDLYYQSEYKQGQTDYIDFKTDVAFEGDIAAEKLKITLDTYTDNFAVTYDTTQKKWRIQIKSPLDSKDFDSLSEIVLTMEATESGITKTGKSVLVIELKTDTTEVGPQFKDLYYQSEYKQGQTDYIEFKTDVAFEGDVAAEKLKISLDTYTDNFAVTYDTAQKKWRIQIKSPLDSKDFDSLSEIVLTMEATESGVTKTGKSVLVIELKTDATEVGPQFKDLYYKSEYKQGQTDYIEFKTDVAFEGDVAGEKLKISLDIYTDNFAVTYDTTQKKWRIQIKSPLDSKDFDSLSEIVLTMEATESGVTKTGKSVLVIELKTDATEVGPQFKDLYYESEYKKDQTDYIEFKTAVAFEEDIDPNNIKISLDTYTDNFAVTYDTTQKKWRIQIKSPLDSKDFESLSEIVLTMEATESGITKTGKSVLVIELKTDTTEVGPQFKDLYYQSEYKQGQTDYIEFKTDVAFEGDVAAEKLKISLDTYTDNFAVTYDTTQKKWRIQIKSPLDSKDFDSLSEIVLTMEATESGVTKTGKSVLVIELKTDATEVGPQFKDLYYKSEYKQGQTDYIEFKTDVAFEGDVAGEKLKISLDIYTDNFAVTYDTTQKKWRIQIKSPLDSKDFDSLSEIVLTMEATESGVTKTGKSVLVIELKTDATEVGPQFKDLYYESEYKKDQTDYIEFKTAVAFEEDIDPNNIKISLDTYTDNFAVTYDTTQKKWRIQIKSPLDSKDFESLSEIVLTMEATESGITKTGKSVLVIELKKDTTEVGPQFKDLYYESEYKQGQTDYIDFNTDVAFTETIDPKNLKIAISDYADNFAVEYSSDKWRIKITKPLEDSVFDTTTDLILVMEASETGKSSKGSSVLVIKLTGSSVNDKVPKFKDVYYTAEYPKEGKGTIPFDQKITFENVADINKVKILVSDYKDYFSIAYDKTKTAWFITIVKPLDLNVLTGSVITTLSATIDGDDVHKPVAAFTLKLPELTAPIFTKPYYRAEYIVSGTTATVNLVDKIEFGANVDVSNIEITSDDYSKYFSFTYEDKQWKVITKGILDLKELDRSDLVVSITATDKTTKLTSASIIDLKLPHVNTDDAPKFVKTYYTASYIISGDKATVTLDEQFTFSNRNDPKSVTLTTDKYQDNFKIEYTDGKWTITVDRNLDDATLNSNDIVMSLIATDSTTKDVGECTLLMGLPKINSKDAPQFDKAYYQSECDDSTTSLDTEIAINNKDDKSTITISILEDEYKSNFKISFDETSKVWKVEVLSVPKIVTSTNDLILTLIATEKDNKELGQATLVLNFPAVTAPKFSSILYRGSYKAEEASSFEISDVKITNKDKQDNIQLKLSLDGNTDISKYFKFTLKDNVWKITLIDPLSDGDIKGKTELILTLSATEQDNTEIGYATVIISLEDNAVTSDLTFSDVYYSAEYIKSSPLPNIKLSKDISLKSTMDLKDAVVEFVVTDDFNANTYLEVTSTETAGVYTISSKNELPEKILDAPSLSLVLQASIDKLPKVYATLVIDLPVEGESNSIDFSKILYEATYTISSDDQRSFESDEITIETKEAASDLKVKISPDSIYSSYFTVKQDNYKVTITVDALIPSSIYEKVSVIPLALEATSSGTQNVGKTVVNVNINYNKGSVKFSSSLYNGKYTLKDGEATTSIDIITLTTDQDAEQILVEIDNEYKKYFDASYAQSEVKITKKADIPIAELKEIATISIQLKATIKNSKVEDNTVINLLVITDDTPTPDQGKISFASFVNTGEYSVLNGVGEFKEDNDIKLTTDRQNDEIEVKFSDDSNFKDKFRISYKDQVVTVEKIEDLSNEDFQSHTYISLEMIATIIKSKQSSSAVLNIRMNNNGGSDSEHISFEYPAYKGLYNISNNMVDLDYDKITVSTDQTDENLEVKIAEPYNEYFDIVCTNKLIQISLKDKAASNTLRSLTNIPVVVSAQIKDTTHTATTVVNLEVRDYDNNNKPEESIHFPKLVNDAQYIVAKGEFSSTDMVVVTNVLDEYIECDLSNEYNYEKYFHCSYEHSRVQITLSSTLPRDELKKTNNIALTVRVSDKLREGVYGDAILNIALKHTVTEKEMNETGYIVAISILSVLMFILLAGTAGFYYYKFRKSRYEKMTEEEYMNSKVRFDKSSLKRPSNRDSTHRSSAIEERRPTGFIFNSAIAEEEPRDSSTDPDMKERKKSVAFDENVEKLQIDSVNDDDIDKALEEVSSEEASAKV</sequence>
<evidence type="ECO:0000256" key="2">
    <source>
        <dbReference type="SAM" id="Phobius"/>
    </source>
</evidence>
<dbReference type="GO" id="GO:0005509">
    <property type="term" value="F:calcium ion binding"/>
    <property type="evidence" value="ECO:0007669"/>
    <property type="project" value="InterPro"/>
</dbReference>
<reference evidence="4" key="1">
    <citation type="submission" date="2022-01" db="EMBL/GenBank/DDBJ databases">
        <authorList>
            <person name="King R."/>
        </authorList>
    </citation>
    <scope>NUCLEOTIDE SEQUENCE</scope>
</reference>
<keyword evidence="2" id="KW-1133">Transmembrane helix</keyword>
<evidence type="ECO:0000313" key="4">
    <source>
        <dbReference type="EMBL" id="CAG9832404.1"/>
    </source>
</evidence>
<protein>
    <recommendedName>
        <fullName evidence="6">Cadherin domain-containing protein</fullName>
    </recommendedName>
</protein>
<accession>A0A9N9SZ69</accession>
<dbReference type="SUPFAM" id="SSF49313">
    <property type="entry name" value="Cadherin-like"/>
    <property type="match status" value="1"/>
</dbReference>
<keyword evidence="2" id="KW-0812">Transmembrane</keyword>
<keyword evidence="2" id="KW-0472">Membrane</keyword>
<feature type="compositionally biased region" description="Basic and acidic residues" evidence="1">
    <location>
        <begin position="3706"/>
        <end position="3721"/>
    </location>
</feature>
<keyword evidence="3" id="KW-0732">Signal</keyword>
<organism evidence="4 5">
    <name type="scientific">Diabrotica balteata</name>
    <name type="common">Banded cucumber beetle</name>
    <dbReference type="NCBI Taxonomy" id="107213"/>
    <lineage>
        <taxon>Eukaryota</taxon>
        <taxon>Metazoa</taxon>
        <taxon>Ecdysozoa</taxon>
        <taxon>Arthropoda</taxon>
        <taxon>Hexapoda</taxon>
        <taxon>Insecta</taxon>
        <taxon>Pterygota</taxon>
        <taxon>Neoptera</taxon>
        <taxon>Endopterygota</taxon>
        <taxon>Coleoptera</taxon>
        <taxon>Polyphaga</taxon>
        <taxon>Cucujiformia</taxon>
        <taxon>Chrysomeloidea</taxon>
        <taxon>Chrysomelidae</taxon>
        <taxon>Galerucinae</taxon>
        <taxon>Diabroticina</taxon>
        <taxon>Diabroticites</taxon>
        <taxon>Diabrotica</taxon>
    </lineage>
</organism>
<dbReference type="GO" id="GO:0016020">
    <property type="term" value="C:membrane"/>
    <property type="evidence" value="ECO:0007669"/>
    <property type="project" value="InterPro"/>
</dbReference>
<dbReference type="Gene3D" id="2.60.40.60">
    <property type="entry name" value="Cadherins"/>
    <property type="match status" value="1"/>
</dbReference>
<dbReference type="InterPro" id="IPR015919">
    <property type="entry name" value="Cadherin-like_sf"/>
</dbReference>
<feature type="region of interest" description="Disordered" evidence="1">
    <location>
        <begin position="3700"/>
        <end position="3721"/>
    </location>
</feature>
<feature type="transmembrane region" description="Helical" evidence="2">
    <location>
        <begin position="3620"/>
        <end position="3644"/>
    </location>
</feature>
<evidence type="ECO:0000256" key="1">
    <source>
        <dbReference type="SAM" id="MobiDB-lite"/>
    </source>
</evidence>
<feature type="signal peptide" evidence="3">
    <location>
        <begin position="1"/>
        <end position="18"/>
    </location>
</feature>
<keyword evidence="5" id="KW-1185">Reference proteome</keyword>
<feature type="chain" id="PRO_5040269402" description="Cadherin domain-containing protein" evidence="3">
    <location>
        <begin position="19"/>
        <end position="3756"/>
    </location>
</feature>
<dbReference type="Proteomes" id="UP001153709">
    <property type="component" value="Chromosome 3"/>
</dbReference>
<dbReference type="OrthoDB" id="6606209at2759"/>
<dbReference type="EMBL" id="OU898278">
    <property type="protein sequence ID" value="CAG9832404.1"/>
    <property type="molecule type" value="Genomic_DNA"/>
</dbReference>
<evidence type="ECO:0000313" key="5">
    <source>
        <dbReference type="Proteomes" id="UP001153709"/>
    </source>
</evidence>
<evidence type="ECO:0000256" key="3">
    <source>
        <dbReference type="SAM" id="SignalP"/>
    </source>
</evidence>
<name>A0A9N9SZ69_DIABA</name>
<proteinExistence type="predicted"/>
<gene>
    <name evidence="4" type="ORF">DIABBA_LOCUS5896</name>
</gene>
<evidence type="ECO:0008006" key="6">
    <source>
        <dbReference type="Google" id="ProtNLM"/>
    </source>
</evidence>